<dbReference type="AlphaFoldDB" id="A0A4R2H7C4"/>
<gene>
    <name evidence="1" type="ORF">EV652_110301</name>
</gene>
<dbReference type="RefSeq" id="WP_132212422.1">
    <property type="nucleotide sequence ID" value="NZ_SLWN01000010.1"/>
</dbReference>
<name>A0A4R2H7C4_9ACTN</name>
<dbReference type="EMBL" id="SLWN01000010">
    <property type="protein sequence ID" value="TCO22315.1"/>
    <property type="molecule type" value="Genomic_DNA"/>
</dbReference>
<evidence type="ECO:0000313" key="1">
    <source>
        <dbReference type="EMBL" id="TCO22315.1"/>
    </source>
</evidence>
<proteinExistence type="predicted"/>
<sequence length="90" mass="10220">MTIHPIAPLPSIRRRSTADHDLSHLYAEVVTARAAEQLTRSTKRPDDNIRSNSRRLTASLSAYASALEGYRLPVPRAIRDELRLRRRLSS</sequence>
<comment type="caution">
    <text evidence="1">The sequence shown here is derived from an EMBL/GenBank/DDBJ whole genome shotgun (WGS) entry which is preliminary data.</text>
</comment>
<accession>A0A4R2H7C4</accession>
<dbReference type="OrthoDB" id="3828823at2"/>
<protein>
    <submittedName>
        <fullName evidence="1">Uncharacterized protein</fullName>
    </submittedName>
</protein>
<dbReference type="Proteomes" id="UP000294508">
    <property type="component" value="Unassembled WGS sequence"/>
</dbReference>
<evidence type="ECO:0000313" key="2">
    <source>
        <dbReference type="Proteomes" id="UP000294508"/>
    </source>
</evidence>
<reference evidence="1 2" key="1">
    <citation type="journal article" date="2015" name="Stand. Genomic Sci.">
        <title>Genomic Encyclopedia of Bacterial and Archaeal Type Strains, Phase III: the genomes of soil and plant-associated and newly described type strains.</title>
        <authorList>
            <person name="Whitman W.B."/>
            <person name="Woyke T."/>
            <person name="Klenk H.P."/>
            <person name="Zhou Y."/>
            <person name="Lilburn T.G."/>
            <person name="Beck B.J."/>
            <person name="De Vos P."/>
            <person name="Vandamme P."/>
            <person name="Eisen J.A."/>
            <person name="Garrity G."/>
            <person name="Hugenholtz P."/>
            <person name="Kyrpides N.C."/>
        </authorList>
    </citation>
    <scope>NUCLEOTIDE SEQUENCE [LARGE SCALE GENOMIC DNA]</scope>
    <source>
        <strain evidence="1 2">VKM Ac-2572</strain>
    </source>
</reference>
<organism evidence="1 2">
    <name type="scientific">Kribbella steppae</name>
    <dbReference type="NCBI Taxonomy" id="2512223"/>
    <lineage>
        <taxon>Bacteria</taxon>
        <taxon>Bacillati</taxon>
        <taxon>Actinomycetota</taxon>
        <taxon>Actinomycetes</taxon>
        <taxon>Propionibacteriales</taxon>
        <taxon>Kribbellaceae</taxon>
        <taxon>Kribbella</taxon>
    </lineage>
</organism>
<keyword evidence="2" id="KW-1185">Reference proteome</keyword>